<dbReference type="Pfam" id="PF22022">
    <property type="entry name" value="Phage_int_M"/>
    <property type="match status" value="1"/>
</dbReference>
<gene>
    <name evidence="6" type="primary">intA_3</name>
    <name evidence="6" type="ORF">NCTC9075_04411</name>
</gene>
<dbReference type="GO" id="GO:0003677">
    <property type="term" value="F:DNA binding"/>
    <property type="evidence" value="ECO:0007669"/>
    <property type="project" value="UniProtKB-KW"/>
</dbReference>
<dbReference type="InterPro" id="IPR002104">
    <property type="entry name" value="Integrase_catalytic"/>
</dbReference>
<keyword evidence="2" id="KW-0229">DNA integration</keyword>
<dbReference type="InterPro" id="IPR050808">
    <property type="entry name" value="Phage_Integrase"/>
</dbReference>
<dbReference type="SUPFAM" id="SSF56349">
    <property type="entry name" value="DNA breaking-rejoining enzymes"/>
    <property type="match status" value="1"/>
</dbReference>
<evidence type="ECO:0000256" key="2">
    <source>
        <dbReference type="ARBA" id="ARBA00022908"/>
    </source>
</evidence>
<dbReference type="InterPro" id="IPR053876">
    <property type="entry name" value="Phage_int_M"/>
</dbReference>
<dbReference type="Gene3D" id="1.10.150.130">
    <property type="match status" value="1"/>
</dbReference>
<proteinExistence type="inferred from homology"/>
<dbReference type="PROSITE" id="PS51898">
    <property type="entry name" value="TYR_RECOMBINASE"/>
    <property type="match status" value="1"/>
</dbReference>
<dbReference type="GO" id="GO:0015074">
    <property type="term" value="P:DNA integration"/>
    <property type="evidence" value="ECO:0007669"/>
    <property type="project" value="UniProtKB-KW"/>
</dbReference>
<dbReference type="PANTHER" id="PTHR30629">
    <property type="entry name" value="PROPHAGE INTEGRASE"/>
    <property type="match status" value="1"/>
</dbReference>
<dbReference type="PANTHER" id="PTHR30629:SF2">
    <property type="entry name" value="PROPHAGE INTEGRASE INTS-RELATED"/>
    <property type="match status" value="1"/>
</dbReference>
<name>A0A377KBC6_ECOLX</name>
<dbReference type="Gene3D" id="1.10.443.10">
    <property type="entry name" value="Intergrase catalytic core"/>
    <property type="match status" value="1"/>
</dbReference>
<comment type="similarity">
    <text evidence="1">Belongs to the 'phage' integrase family.</text>
</comment>
<dbReference type="EMBL" id="UGEM01000004">
    <property type="protein sequence ID" value="STP20944.1"/>
    <property type="molecule type" value="Genomic_DNA"/>
</dbReference>
<reference evidence="6 7" key="1">
    <citation type="submission" date="2018-06" db="EMBL/GenBank/DDBJ databases">
        <authorList>
            <consortium name="Pathogen Informatics"/>
            <person name="Doyle S."/>
        </authorList>
    </citation>
    <scope>NUCLEOTIDE SEQUENCE [LARGE SCALE GENOMIC DNA]</scope>
    <source>
        <strain evidence="6 7">NCTC9075</strain>
    </source>
</reference>
<dbReference type="InterPro" id="IPR010998">
    <property type="entry name" value="Integrase_recombinase_N"/>
</dbReference>
<dbReference type="Pfam" id="PF00589">
    <property type="entry name" value="Phage_integrase"/>
    <property type="match status" value="1"/>
</dbReference>
<accession>A0A377KBC6</accession>
<dbReference type="InterPro" id="IPR013762">
    <property type="entry name" value="Integrase-like_cat_sf"/>
</dbReference>
<dbReference type="InterPro" id="IPR011010">
    <property type="entry name" value="DNA_brk_join_enz"/>
</dbReference>
<evidence type="ECO:0000313" key="7">
    <source>
        <dbReference type="Proteomes" id="UP000254181"/>
    </source>
</evidence>
<dbReference type="Proteomes" id="UP000254181">
    <property type="component" value="Unassembled WGS sequence"/>
</dbReference>
<keyword evidence="3" id="KW-0238">DNA-binding</keyword>
<evidence type="ECO:0000259" key="5">
    <source>
        <dbReference type="PROSITE" id="PS51898"/>
    </source>
</evidence>
<dbReference type="AlphaFoldDB" id="A0A377KBC6"/>
<evidence type="ECO:0000256" key="3">
    <source>
        <dbReference type="ARBA" id="ARBA00023125"/>
    </source>
</evidence>
<evidence type="ECO:0000313" key="6">
    <source>
        <dbReference type="EMBL" id="STP20944.1"/>
    </source>
</evidence>
<dbReference type="GO" id="GO:0006310">
    <property type="term" value="P:DNA recombination"/>
    <property type="evidence" value="ECO:0007669"/>
    <property type="project" value="UniProtKB-KW"/>
</dbReference>
<sequence>MQKLSPGWENPKHVRQWLSTLENYAFPQLGAKTLDSITAADVAETLRPVWLTLSETASRVKQRIHVVMQWGWAHGFCVANPVDVVDHLLPQQTRGRDEHQPAMPWRQLPLFVATSVYSDEPYNVTRALLLMVILTATRSGEARGMRWAEIDFHKRVWTIPAERMKARLQHRVPLSRQAIYILENIRGLHDELVFPSPRKQQILSDMVLTSFLRKKKAVSDIPGRVATAHGFRSTFRDWCSEQGYSRDLAERALAHTLKNKVEAAYHRTDLLEQRVPMMQAWADYVMSQIVNK</sequence>
<keyword evidence="4" id="KW-0233">DNA recombination</keyword>
<evidence type="ECO:0000256" key="1">
    <source>
        <dbReference type="ARBA" id="ARBA00008857"/>
    </source>
</evidence>
<evidence type="ECO:0000256" key="4">
    <source>
        <dbReference type="ARBA" id="ARBA00023172"/>
    </source>
</evidence>
<feature type="domain" description="Tyr recombinase" evidence="5">
    <location>
        <begin position="98"/>
        <end position="278"/>
    </location>
</feature>
<organism evidence="6 7">
    <name type="scientific">Escherichia coli</name>
    <dbReference type="NCBI Taxonomy" id="562"/>
    <lineage>
        <taxon>Bacteria</taxon>
        <taxon>Pseudomonadati</taxon>
        <taxon>Pseudomonadota</taxon>
        <taxon>Gammaproteobacteria</taxon>
        <taxon>Enterobacterales</taxon>
        <taxon>Enterobacteriaceae</taxon>
        <taxon>Escherichia</taxon>
    </lineage>
</organism>
<dbReference type="CDD" id="cd00801">
    <property type="entry name" value="INT_P4_C"/>
    <property type="match status" value="1"/>
</dbReference>
<protein>
    <submittedName>
        <fullName evidence="6">Integrase</fullName>
    </submittedName>
</protein>